<evidence type="ECO:0000259" key="1">
    <source>
        <dbReference type="PROSITE" id="PS51819"/>
    </source>
</evidence>
<accession>A0A9X4BG83</accession>
<proteinExistence type="predicted"/>
<protein>
    <recommendedName>
        <fullName evidence="1">VOC domain-containing protein</fullName>
    </recommendedName>
</protein>
<sequence>MTAASIVFFDIAGPDMAALDTFYADNFGWAITAAGTSALVKTPTLDGALRQDPPEKILYVGVPDLDAAMRKVAATGGKVLTPRIPIPTGSFVLFEDPAGNRMGLFQAKAG</sequence>
<dbReference type="RefSeq" id="WP_263543907.1">
    <property type="nucleotide sequence ID" value="NZ_JAOVZO020000008.1"/>
</dbReference>
<feature type="domain" description="VOC" evidence="1">
    <location>
        <begin position="5"/>
        <end position="107"/>
    </location>
</feature>
<dbReference type="InterPro" id="IPR052164">
    <property type="entry name" value="Anthracycline_SecMetBiosynth"/>
</dbReference>
<dbReference type="Gene3D" id="3.10.180.10">
    <property type="entry name" value="2,3-Dihydroxybiphenyl 1,2-Dioxygenase, domain 1"/>
    <property type="match status" value="1"/>
</dbReference>
<dbReference type="InterPro" id="IPR037523">
    <property type="entry name" value="VOC_core"/>
</dbReference>
<dbReference type="EMBL" id="JAOVZO020000008">
    <property type="protein sequence ID" value="MDC8012390.1"/>
    <property type="molecule type" value="Genomic_DNA"/>
</dbReference>
<keyword evidence="3" id="KW-1185">Reference proteome</keyword>
<name>A0A9X4BG83_9GAMM</name>
<evidence type="ECO:0000313" key="2">
    <source>
        <dbReference type="EMBL" id="MDC8012390.1"/>
    </source>
</evidence>
<dbReference type="Pfam" id="PF00903">
    <property type="entry name" value="Glyoxalase"/>
    <property type="match status" value="1"/>
</dbReference>
<dbReference type="SUPFAM" id="SSF54593">
    <property type="entry name" value="Glyoxalase/Bleomycin resistance protein/Dihydroxybiphenyl dioxygenase"/>
    <property type="match status" value="1"/>
</dbReference>
<dbReference type="InterPro" id="IPR029068">
    <property type="entry name" value="Glyas_Bleomycin-R_OHBP_Dase"/>
</dbReference>
<evidence type="ECO:0000313" key="3">
    <source>
        <dbReference type="Proteomes" id="UP001139971"/>
    </source>
</evidence>
<dbReference type="PANTHER" id="PTHR33993">
    <property type="entry name" value="GLYOXALASE-RELATED"/>
    <property type="match status" value="1"/>
</dbReference>
<dbReference type="PROSITE" id="PS51819">
    <property type="entry name" value="VOC"/>
    <property type="match status" value="1"/>
</dbReference>
<reference evidence="2" key="1">
    <citation type="submission" date="2023-02" db="EMBL/GenBank/DDBJ databases">
        <title>Tahibacter soli sp. nov. isolated from soil.</title>
        <authorList>
            <person name="Baek J.H."/>
            <person name="Lee J.K."/>
            <person name="Choi D.G."/>
            <person name="Jeon C.O."/>
        </authorList>
    </citation>
    <scope>NUCLEOTIDE SEQUENCE</scope>
    <source>
        <strain evidence="2">BL</strain>
    </source>
</reference>
<comment type="caution">
    <text evidence="2">The sequence shown here is derived from an EMBL/GenBank/DDBJ whole genome shotgun (WGS) entry which is preliminary data.</text>
</comment>
<organism evidence="2 3">
    <name type="scientific">Tahibacter soli</name>
    <dbReference type="NCBI Taxonomy" id="2983605"/>
    <lineage>
        <taxon>Bacteria</taxon>
        <taxon>Pseudomonadati</taxon>
        <taxon>Pseudomonadota</taxon>
        <taxon>Gammaproteobacteria</taxon>
        <taxon>Lysobacterales</taxon>
        <taxon>Rhodanobacteraceae</taxon>
        <taxon>Tahibacter</taxon>
    </lineage>
</organism>
<gene>
    <name evidence="2" type="ORF">OD750_007500</name>
</gene>
<dbReference type="AlphaFoldDB" id="A0A9X4BG83"/>
<dbReference type="InterPro" id="IPR004360">
    <property type="entry name" value="Glyas_Fos-R_dOase_dom"/>
</dbReference>
<dbReference type="Proteomes" id="UP001139971">
    <property type="component" value="Unassembled WGS sequence"/>
</dbReference>